<feature type="compositionally biased region" description="Basic and acidic residues" evidence="1">
    <location>
        <begin position="57"/>
        <end position="68"/>
    </location>
</feature>
<feature type="compositionally biased region" description="Basic residues" evidence="1">
    <location>
        <begin position="246"/>
        <end position="260"/>
    </location>
</feature>
<evidence type="ECO:0000313" key="3">
    <source>
        <dbReference type="Proteomes" id="UP000018936"/>
    </source>
</evidence>
<feature type="region of interest" description="Disordered" evidence="1">
    <location>
        <begin position="327"/>
        <end position="356"/>
    </location>
</feature>
<accession>V8NLB8</accession>
<protein>
    <submittedName>
        <fullName evidence="2">Uncharacterized protein</fullName>
    </submittedName>
</protein>
<feature type="compositionally biased region" description="Basic and acidic residues" evidence="1">
    <location>
        <begin position="235"/>
        <end position="245"/>
    </location>
</feature>
<evidence type="ECO:0000313" key="2">
    <source>
        <dbReference type="EMBL" id="ETE63064.1"/>
    </source>
</evidence>
<gene>
    <name evidence="2" type="ORF">L345_11178</name>
</gene>
<feature type="region of interest" description="Disordered" evidence="1">
    <location>
        <begin position="56"/>
        <end position="111"/>
    </location>
</feature>
<evidence type="ECO:0000256" key="1">
    <source>
        <dbReference type="SAM" id="MobiDB-lite"/>
    </source>
</evidence>
<proteinExistence type="predicted"/>
<feature type="region of interest" description="Disordered" evidence="1">
    <location>
        <begin position="235"/>
        <end position="279"/>
    </location>
</feature>
<dbReference type="Proteomes" id="UP000018936">
    <property type="component" value="Unassembled WGS sequence"/>
</dbReference>
<name>V8NLB8_OPHHA</name>
<sequence>MKPNSHTLQNSAPSQRVHRFIVPGNCENCNLSTSGGYQMVEDCLNTNQTAIKRKEGRKILREEGRKENIQAGKKGRRKGCREMNGGSEGGEEREREKEGEREISYPQGNKSPELLQVELREMSALIRAGWPQGRGGKERAKKQKSHGWLSSKTLGEARPHRSQANLGNNPSSSSPGLITALRILWAAVILPADIPESPCQYPAVPASSTTACPYYAAPRMRFWLTFNLRQLYSHHQSEAGRERGRQGGRRRGEGKKRLRQKANTSKGQKNQRGSNGKGHLSIRSVSALLWVADGRGYFCRSGLNCGEEAEEEEEDCRLGLFMSAIAREGGREGRQERERRKKDEREGKEGRGRKWE</sequence>
<feature type="compositionally biased region" description="Basic and acidic residues" evidence="1">
    <location>
        <begin position="90"/>
        <end position="103"/>
    </location>
</feature>
<feature type="compositionally biased region" description="Basic and acidic residues" evidence="1">
    <location>
        <begin position="328"/>
        <end position="356"/>
    </location>
</feature>
<feature type="non-terminal residue" evidence="2">
    <location>
        <position position="1"/>
    </location>
</feature>
<organism evidence="2 3">
    <name type="scientific">Ophiophagus hannah</name>
    <name type="common">King cobra</name>
    <name type="synonym">Naja hannah</name>
    <dbReference type="NCBI Taxonomy" id="8665"/>
    <lineage>
        <taxon>Eukaryota</taxon>
        <taxon>Metazoa</taxon>
        <taxon>Chordata</taxon>
        <taxon>Craniata</taxon>
        <taxon>Vertebrata</taxon>
        <taxon>Euteleostomi</taxon>
        <taxon>Lepidosauria</taxon>
        <taxon>Squamata</taxon>
        <taxon>Bifurcata</taxon>
        <taxon>Unidentata</taxon>
        <taxon>Episquamata</taxon>
        <taxon>Toxicofera</taxon>
        <taxon>Serpentes</taxon>
        <taxon>Colubroidea</taxon>
        <taxon>Elapidae</taxon>
        <taxon>Elapinae</taxon>
        <taxon>Ophiophagus</taxon>
    </lineage>
</organism>
<dbReference type="AlphaFoldDB" id="V8NLB8"/>
<dbReference type="EMBL" id="AZIM01002930">
    <property type="protein sequence ID" value="ETE63064.1"/>
    <property type="molecule type" value="Genomic_DNA"/>
</dbReference>
<keyword evidence="3" id="KW-1185">Reference proteome</keyword>
<feature type="compositionally biased region" description="Polar residues" evidence="1">
    <location>
        <begin position="261"/>
        <end position="274"/>
    </location>
</feature>
<comment type="caution">
    <text evidence="2">The sequence shown here is derived from an EMBL/GenBank/DDBJ whole genome shotgun (WGS) entry which is preliminary data.</text>
</comment>
<feature type="region of interest" description="Disordered" evidence="1">
    <location>
        <begin position="128"/>
        <end position="173"/>
    </location>
</feature>
<reference evidence="2 3" key="1">
    <citation type="journal article" date="2013" name="Proc. Natl. Acad. Sci. U.S.A.">
        <title>The king cobra genome reveals dynamic gene evolution and adaptation in the snake venom system.</title>
        <authorList>
            <person name="Vonk F.J."/>
            <person name="Casewell N.R."/>
            <person name="Henkel C.V."/>
            <person name="Heimberg A.M."/>
            <person name="Jansen H.J."/>
            <person name="McCleary R.J."/>
            <person name="Kerkkamp H.M."/>
            <person name="Vos R.A."/>
            <person name="Guerreiro I."/>
            <person name="Calvete J.J."/>
            <person name="Wuster W."/>
            <person name="Woods A.E."/>
            <person name="Logan J.M."/>
            <person name="Harrison R.A."/>
            <person name="Castoe T.A."/>
            <person name="de Koning A.P."/>
            <person name="Pollock D.D."/>
            <person name="Yandell M."/>
            <person name="Calderon D."/>
            <person name="Renjifo C."/>
            <person name="Currier R.B."/>
            <person name="Salgado D."/>
            <person name="Pla D."/>
            <person name="Sanz L."/>
            <person name="Hyder A.S."/>
            <person name="Ribeiro J.M."/>
            <person name="Arntzen J.W."/>
            <person name="van den Thillart G.E."/>
            <person name="Boetzer M."/>
            <person name="Pirovano W."/>
            <person name="Dirks R.P."/>
            <person name="Spaink H.P."/>
            <person name="Duboule D."/>
            <person name="McGlinn E."/>
            <person name="Kini R.M."/>
            <person name="Richardson M.K."/>
        </authorList>
    </citation>
    <scope>NUCLEOTIDE SEQUENCE</scope>
    <source>
        <tissue evidence="2">Blood</tissue>
    </source>
</reference>